<reference evidence="2 3" key="1">
    <citation type="submission" date="2021-06" db="EMBL/GenBank/DDBJ databases">
        <title>Caerostris extrusa draft genome.</title>
        <authorList>
            <person name="Kono N."/>
            <person name="Arakawa K."/>
        </authorList>
    </citation>
    <scope>NUCLEOTIDE SEQUENCE [LARGE SCALE GENOMIC DNA]</scope>
</reference>
<protein>
    <submittedName>
        <fullName evidence="2">Uncharacterized protein</fullName>
    </submittedName>
</protein>
<feature type="compositionally biased region" description="Polar residues" evidence="1">
    <location>
        <begin position="169"/>
        <end position="180"/>
    </location>
</feature>
<evidence type="ECO:0000313" key="3">
    <source>
        <dbReference type="Proteomes" id="UP001054945"/>
    </source>
</evidence>
<evidence type="ECO:0000313" key="2">
    <source>
        <dbReference type="EMBL" id="GIY55847.1"/>
    </source>
</evidence>
<dbReference type="EMBL" id="BPLR01012685">
    <property type="protein sequence ID" value="GIY55847.1"/>
    <property type="molecule type" value="Genomic_DNA"/>
</dbReference>
<evidence type="ECO:0000256" key="1">
    <source>
        <dbReference type="SAM" id="MobiDB-lite"/>
    </source>
</evidence>
<feature type="region of interest" description="Disordered" evidence="1">
    <location>
        <begin position="158"/>
        <end position="191"/>
    </location>
</feature>
<sequence>MALHQPVLASDNLLRGHHHSHSSDDSSHNFTCLEWERKNQYTSSLDEATDPWGVKVERVEIKADRVRLSACGAAAEGDGCRSRSATHSCGRRSLPKASRASRALKEACRRGHRTARAAARNSEMRIHSEAKVRRTPPSSHRPPSPAHMELFRHAESGLNPRWGRETRGTHPSRTPSQNALKQDDQSASRRQSSMVFENSFYRRLPFSEALPPRIATIFCSTVRFFNSKKSCVLQNFQKLPLFK</sequence>
<organism evidence="2 3">
    <name type="scientific">Caerostris extrusa</name>
    <name type="common">Bark spider</name>
    <name type="synonym">Caerostris bankana</name>
    <dbReference type="NCBI Taxonomy" id="172846"/>
    <lineage>
        <taxon>Eukaryota</taxon>
        <taxon>Metazoa</taxon>
        <taxon>Ecdysozoa</taxon>
        <taxon>Arthropoda</taxon>
        <taxon>Chelicerata</taxon>
        <taxon>Arachnida</taxon>
        <taxon>Araneae</taxon>
        <taxon>Araneomorphae</taxon>
        <taxon>Entelegynae</taxon>
        <taxon>Araneoidea</taxon>
        <taxon>Araneidae</taxon>
        <taxon>Caerostris</taxon>
    </lineage>
</organism>
<feature type="region of interest" description="Disordered" evidence="1">
    <location>
        <begin position="76"/>
        <end position="146"/>
    </location>
</feature>
<dbReference type="AlphaFoldDB" id="A0AAV4UDJ4"/>
<keyword evidence="3" id="KW-1185">Reference proteome</keyword>
<gene>
    <name evidence="2" type="ORF">CEXT_810011</name>
</gene>
<name>A0AAV4UDJ4_CAEEX</name>
<feature type="compositionally biased region" description="Basic and acidic residues" evidence="1">
    <location>
        <begin position="122"/>
        <end position="132"/>
    </location>
</feature>
<comment type="caution">
    <text evidence="2">The sequence shown here is derived from an EMBL/GenBank/DDBJ whole genome shotgun (WGS) entry which is preliminary data.</text>
</comment>
<dbReference type="Proteomes" id="UP001054945">
    <property type="component" value="Unassembled WGS sequence"/>
</dbReference>
<proteinExistence type="predicted"/>
<accession>A0AAV4UDJ4</accession>